<accession>A0A0G0WWV5</accession>
<comment type="caution">
    <text evidence="1">The sequence shown here is derived from an EMBL/GenBank/DDBJ whole genome shotgun (WGS) entry which is preliminary data.</text>
</comment>
<name>A0A0G0WWV5_UNCKA</name>
<gene>
    <name evidence="1" type="ORF">UU72_C0017G0006</name>
</gene>
<evidence type="ECO:0000313" key="1">
    <source>
        <dbReference type="EMBL" id="KKS16597.1"/>
    </source>
</evidence>
<dbReference type="EMBL" id="LCBS01000017">
    <property type="protein sequence ID" value="KKS16597.1"/>
    <property type="molecule type" value="Genomic_DNA"/>
</dbReference>
<proteinExistence type="predicted"/>
<sequence>MKVVFTEPINGEAKELVERIIVRGKFAVGCEVNALTGLNIKVSYWKPIGFWQWFKTVRYRIPTGAIVLRTTAAWDFTNRNLYTILVFTGKGITECVGTSYTKGPFKAGFYMFDKYPNEYVFAWTHGYNMLGIVAAVRSIYL</sequence>
<evidence type="ECO:0000313" key="2">
    <source>
        <dbReference type="Proteomes" id="UP000034163"/>
    </source>
</evidence>
<reference evidence="1 2" key="1">
    <citation type="journal article" date="2015" name="Nature">
        <title>rRNA introns, odd ribosomes, and small enigmatic genomes across a large radiation of phyla.</title>
        <authorList>
            <person name="Brown C.T."/>
            <person name="Hug L.A."/>
            <person name="Thomas B.C."/>
            <person name="Sharon I."/>
            <person name="Castelle C.J."/>
            <person name="Singh A."/>
            <person name="Wilkins M.J."/>
            <person name="Williams K.H."/>
            <person name="Banfield J.F."/>
        </authorList>
    </citation>
    <scope>NUCLEOTIDE SEQUENCE [LARGE SCALE GENOMIC DNA]</scope>
</reference>
<dbReference type="Proteomes" id="UP000034163">
    <property type="component" value="Unassembled WGS sequence"/>
</dbReference>
<dbReference type="AlphaFoldDB" id="A0A0G0WWV5"/>
<organism evidence="1 2">
    <name type="scientific">candidate division WWE3 bacterium GW2011_GWB1_41_6</name>
    <dbReference type="NCBI Taxonomy" id="1619112"/>
    <lineage>
        <taxon>Bacteria</taxon>
        <taxon>Katanobacteria</taxon>
    </lineage>
</organism>
<protein>
    <submittedName>
        <fullName evidence="1">Uncharacterized protein</fullName>
    </submittedName>
</protein>